<organism evidence="1 2">
    <name type="scientific">Faecalicatena contorta</name>
    <dbReference type="NCBI Taxonomy" id="39482"/>
    <lineage>
        <taxon>Bacteria</taxon>
        <taxon>Bacillati</taxon>
        <taxon>Bacillota</taxon>
        <taxon>Clostridia</taxon>
        <taxon>Lachnospirales</taxon>
        <taxon>Lachnospiraceae</taxon>
        <taxon>Faecalicatena</taxon>
    </lineage>
</organism>
<name>A0A316A3H3_9FIRM</name>
<gene>
    <name evidence="1" type="ORF">SAMN05216529_102263</name>
</gene>
<protein>
    <submittedName>
        <fullName evidence="1">Uncharacterized protein</fullName>
    </submittedName>
</protein>
<dbReference type="EMBL" id="UHJJ01000002">
    <property type="protein sequence ID" value="SUQ13046.1"/>
    <property type="molecule type" value="Genomic_DNA"/>
</dbReference>
<accession>A0A316A3H3</accession>
<evidence type="ECO:0000313" key="1">
    <source>
        <dbReference type="EMBL" id="SUQ13046.1"/>
    </source>
</evidence>
<sequence length="37" mass="3942">MIKLGITNECLVKNLKDAGDIEGNPALQEACELGRAL</sequence>
<keyword evidence="2" id="KW-1185">Reference proteome</keyword>
<dbReference type="Proteomes" id="UP000254051">
    <property type="component" value="Unassembled WGS sequence"/>
</dbReference>
<reference evidence="2" key="1">
    <citation type="submission" date="2017-07" db="EMBL/GenBank/DDBJ databases">
        <authorList>
            <person name="Varghese N."/>
            <person name="Submissions S."/>
        </authorList>
    </citation>
    <scope>NUCLEOTIDE SEQUENCE [LARGE SCALE GENOMIC DNA]</scope>
    <source>
        <strain evidence="2">NLAE-zl-C134</strain>
    </source>
</reference>
<evidence type="ECO:0000313" key="2">
    <source>
        <dbReference type="Proteomes" id="UP000254051"/>
    </source>
</evidence>
<proteinExistence type="predicted"/>
<dbReference type="AlphaFoldDB" id="A0A316A3H3"/>